<dbReference type="AlphaFoldDB" id="A0A080ZZC7"/>
<keyword evidence="1" id="KW-0808">Transferase</keyword>
<evidence type="ECO:0000259" key="6">
    <source>
        <dbReference type="PROSITE" id="PS50011"/>
    </source>
</evidence>
<dbReference type="InterPro" id="IPR050538">
    <property type="entry name" value="MAP_kinase_kinase_kinase"/>
</dbReference>
<evidence type="ECO:0000313" key="7">
    <source>
        <dbReference type="EMBL" id="ETO71988.1"/>
    </source>
</evidence>
<keyword evidence="4" id="KW-0067">ATP-binding</keyword>
<dbReference type="SMART" id="SM00220">
    <property type="entry name" value="S_TKc"/>
    <property type="match status" value="1"/>
</dbReference>
<dbReference type="OrthoDB" id="266718at2759"/>
<dbReference type="GO" id="GO:0005524">
    <property type="term" value="F:ATP binding"/>
    <property type="evidence" value="ECO:0007669"/>
    <property type="project" value="UniProtKB-KW"/>
</dbReference>
<dbReference type="Proteomes" id="UP000028582">
    <property type="component" value="Unassembled WGS sequence"/>
</dbReference>
<accession>A0A080ZZC7</accession>
<feature type="region of interest" description="Disordered" evidence="5">
    <location>
        <begin position="556"/>
        <end position="580"/>
    </location>
</feature>
<dbReference type="CDD" id="cd06606">
    <property type="entry name" value="STKc_MAPKKK"/>
    <property type="match status" value="1"/>
</dbReference>
<dbReference type="InterPro" id="IPR008271">
    <property type="entry name" value="Ser/Thr_kinase_AS"/>
</dbReference>
<organism evidence="7 8">
    <name type="scientific">Phytophthora nicotianae P1976</name>
    <dbReference type="NCBI Taxonomy" id="1317066"/>
    <lineage>
        <taxon>Eukaryota</taxon>
        <taxon>Sar</taxon>
        <taxon>Stramenopiles</taxon>
        <taxon>Oomycota</taxon>
        <taxon>Peronosporomycetes</taxon>
        <taxon>Peronosporales</taxon>
        <taxon>Peronosporaceae</taxon>
        <taxon>Phytophthora</taxon>
    </lineage>
</organism>
<dbReference type="GO" id="GO:0004672">
    <property type="term" value="F:protein kinase activity"/>
    <property type="evidence" value="ECO:0007669"/>
    <property type="project" value="InterPro"/>
</dbReference>
<comment type="caution">
    <text evidence="7">The sequence shown here is derived from an EMBL/GenBank/DDBJ whole genome shotgun (WGS) entry which is preliminary data.</text>
</comment>
<dbReference type="PANTHER" id="PTHR48016:SF56">
    <property type="entry name" value="MAPKK KINASE"/>
    <property type="match status" value="1"/>
</dbReference>
<name>A0A080ZZC7_PHYNI</name>
<evidence type="ECO:0000256" key="1">
    <source>
        <dbReference type="ARBA" id="ARBA00022679"/>
    </source>
</evidence>
<proteinExistence type="predicted"/>
<evidence type="ECO:0000256" key="4">
    <source>
        <dbReference type="ARBA" id="ARBA00022840"/>
    </source>
</evidence>
<dbReference type="EMBL" id="ANJA01002121">
    <property type="protein sequence ID" value="ETO71988.1"/>
    <property type="molecule type" value="Genomic_DNA"/>
</dbReference>
<dbReference type="InterPro" id="IPR000719">
    <property type="entry name" value="Prot_kinase_dom"/>
</dbReference>
<gene>
    <name evidence="7" type="ORF">F444_11768</name>
</gene>
<dbReference type="PANTHER" id="PTHR48016">
    <property type="entry name" value="MAP KINASE KINASE KINASE SSK2-RELATED-RELATED"/>
    <property type="match status" value="1"/>
</dbReference>
<evidence type="ECO:0000256" key="5">
    <source>
        <dbReference type="SAM" id="MobiDB-lite"/>
    </source>
</evidence>
<evidence type="ECO:0000256" key="3">
    <source>
        <dbReference type="ARBA" id="ARBA00022777"/>
    </source>
</evidence>
<keyword evidence="2" id="KW-0547">Nucleotide-binding</keyword>
<reference evidence="7 8" key="1">
    <citation type="submission" date="2013-11" db="EMBL/GenBank/DDBJ databases">
        <title>The Genome Sequence of Phytophthora parasitica P1976.</title>
        <authorList>
            <consortium name="The Broad Institute Genomics Platform"/>
            <person name="Russ C."/>
            <person name="Tyler B."/>
            <person name="Panabieres F."/>
            <person name="Shan W."/>
            <person name="Tripathy S."/>
            <person name="Grunwald N."/>
            <person name="Machado M."/>
            <person name="Johnson C.S."/>
            <person name="Walker B."/>
            <person name="Young S."/>
            <person name="Zeng Q."/>
            <person name="Gargeya S."/>
            <person name="Fitzgerald M."/>
            <person name="Haas B."/>
            <person name="Abouelleil A."/>
            <person name="Allen A.W."/>
            <person name="Alvarado L."/>
            <person name="Arachchi H.M."/>
            <person name="Berlin A.M."/>
            <person name="Chapman S.B."/>
            <person name="Gainer-Dewar J."/>
            <person name="Goldberg J."/>
            <person name="Griggs A."/>
            <person name="Gujja S."/>
            <person name="Hansen M."/>
            <person name="Howarth C."/>
            <person name="Imamovic A."/>
            <person name="Ireland A."/>
            <person name="Larimer J."/>
            <person name="McCowan C."/>
            <person name="Murphy C."/>
            <person name="Pearson M."/>
            <person name="Poon T.W."/>
            <person name="Priest M."/>
            <person name="Roberts A."/>
            <person name="Saif S."/>
            <person name="Shea T."/>
            <person name="Sisk P."/>
            <person name="Sykes S."/>
            <person name="Wortman J."/>
            <person name="Nusbaum C."/>
            <person name="Birren B."/>
        </authorList>
    </citation>
    <scope>NUCLEOTIDE SEQUENCE [LARGE SCALE GENOMIC DNA]</scope>
    <source>
        <strain evidence="7 8">P1976</strain>
    </source>
</reference>
<dbReference type="Gene3D" id="1.10.510.10">
    <property type="entry name" value="Transferase(Phosphotransferase) domain 1"/>
    <property type="match status" value="1"/>
</dbReference>
<protein>
    <submittedName>
        <fullName evidence="7">STE/STE11 protein kinase</fullName>
    </submittedName>
</protein>
<evidence type="ECO:0000313" key="8">
    <source>
        <dbReference type="Proteomes" id="UP000028582"/>
    </source>
</evidence>
<evidence type="ECO:0000256" key="2">
    <source>
        <dbReference type="ARBA" id="ARBA00022741"/>
    </source>
</evidence>
<dbReference type="InterPro" id="IPR011009">
    <property type="entry name" value="Kinase-like_dom_sf"/>
</dbReference>
<feature type="domain" description="Protein kinase" evidence="6">
    <location>
        <begin position="73"/>
        <end position="344"/>
    </location>
</feature>
<feature type="region of interest" description="Disordered" evidence="5">
    <location>
        <begin position="377"/>
        <end position="437"/>
    </location>
</feature>
<dbReference type="Pfam" id="PF00069">
    <property type="entry name" value="Pkinase"/>
    <property type="match status" value="1"/>
</dbReference>
<feature type="compositionally biased region" description="Polar residues" evidence="5">
    <location>
        <begin position="568"/>
        <end position="580"/>
    </location>
</feature>
<dbReference type="PROSITE" id="PS00108">
    <property type="entry name" value="PROTEIN_KINASE_ST"/>
    <property type="match status" value="1"/>
</dbReference>
<feature type="region of interest" description="Disordered" evidence="5">
    <location>
        <begin position="471"/>
        <end position="532"/>
    </location>
</feature>
<keyword evidence="3 7" id="KW-0418">Kinase</keyword>
<feature type="compositionally biased region" description="Basic and acidic residues" evidence="5">
    <location>
        <begin position="394"/>
        <end position="408"/>
    </location>
</feature>
<dbReference type="SUPFAM" id="SSF56112">
    <property type="entry name" value="Protein kinase-like (PK-like)"/>
    <property type="match status" value="1"/>
</dbReference>
<sequence>MKDALSSCSGRGGLALDFPQDEYSLMFPPSPEHSPVGSCNSWASGVASPSPCAKSPLTASTSISSPEIKAKKWVRKEKIGQGAQGSIYRYVETNTGREVAVKVIWTRELPPPAVEAIKREVKTMKRLRHRHLVRYLQATEKKQSELRIYMEYAAGGSLSSRLSRSGALPLALVKRYSRQLCEALQYLHQNGIAHRDIKCANILLTAPKGGPDDGSCADVKLADFGTFKVVGCASLVGGLKGTPHWMAPEVIRQQNMEDDGNHERWFRADVWSLGCAVLEMITGQSPWQQFSNPLAAMYQIVSSDITPTIPADVSAETASFLMLCLQRNPEHRGTIAQLLAHPFVRAADTKTKAKSSKHRIKRLTEVQVDYVGPVCNQQGSHSLPSTPKMAVSRPGKDLVPEPEPHEDSSTQSHTESPRRHRVSNLSPRSPLYDEDKRTPGLQYVRENALNSPGTRSLANLRLPRTPRLMQLDPITRPTSPEITNQDSHTAASMMPSTPTNLSRGASAGSKRLPPMRDLKNGHETPSISPLRLRRIATAPTTATKLEATEDIFPDTIRLPPLSARPTRNRCSSARSNLTQQ</sequence>
<dbReference type="PROSITE" id="PS50011">
    <property type="entry name" value="PROTEIN_KINASE_DOM"/>
    <property type="match status" value="1"/>
</dbReference>
<feature type="compositionally biased region" description="Polar residues" evidence="5">
    <location>
        <begin position="476"/>
        <end position="503"/>
    </location>
</feature>